<dbReference type="SUPFAM" id="SSF52540">
    <property type="entry name" value="P-loop containing nucleoside triphosphate hydrolases"/>
    <property type="match status" value="1"/>
</dbReference>
<dbReference type="Proteomes" id="UP000075901">
    <property type="component" value="Unassembled WGS sequence"/>
</dbReference>
<sequence length="283" mass="29851">VDDVKFVINFDFPNNTEDYVHRIGRTGRSTNKGTSYTFFTPANSSKAPDLITVLQDANQYINPELQEYARGSGRYRGGGGRMRGNMSGGRDRGMGGPRNGRMGGGDSRFGDSRPGGYRNGNDDRHSTNYSRRDEFNRNDRDHRPVSGYNPAGGSRAAPNGMPMNGYATASSAAPYGVDDRTYGGHYGSQSHGAYAGSGYSAPNSVPRRSDTDRSRAPAGAAIGLTATPTMPSAIAYAHPAMALGGPYGAGVGFQFTAPPPAPMARADGYPARGVMPPMATGGM</sequence>
<evidence type="ECO:0000313" key="3">
    <source>
        <dbReference type="EnsemblMetazoa" id="AMAM007933-PA"/>
    </source>
</evidence>
<dbReference type="InterPro" id="IPR001650">
    <property type="entry name" value="Helicase_C-like"/>
</dbReference>
<accession>A0A182SJE3</accession>
<feature type="compositionally biased region" description="Gly residues" evidence="1">
    <location>
        <begin position="94"/>
        <end position="107"/>
    </location>
</feature>
<evidence type="ECO:0000256" key="1">
    <source>
        <dbReference type="SAM" id="MobiDB-lite"/>
    </source>
</evidence>
<dbReference type="EnsemblMetazoa" id="AMAM007933-RA">
    <property type="protein sequence ID" value="AMAM007933-PA"/>
    <property type="gene ID" value="AMAM007933"/>
</dbReference>
<evidence type="ECO:0000259" key="2">
    <source>
        <dbReference type="PROSITE" id="PS51194"/>
    </source>
</evidence>
<feature type="region of interest" description="Disordered" evidence="1">
    <location>
        <begin position="71"/>
        <end position="160"/>
    </location>
</feature>
<proteinExistence type="predicted"/>
<dbReference type="Gene3D" id="3.40.50.300">
    <property type="entry name" value="P-loop containing nucleotide triphosphate hydrolases"/>
    <property type="match status" value="1"/>
</dbReference>
<protein>
    <submittedName>
        <fullName evidence="3">Helicase C-terminal domain-containing protein</fullName>
    </submittedName>
</protein>
<dbReference type="PROSITE" id="PS51194">
    <property type="entry name" value="HELICASE_CTER"/>
    <property type="match status" value="1"/>
</dbReference>
<name>A0A182SJE3_9DIPT</name>
<feature type="compositionally biased region" description="Basic and acidic residues" evidence="1">
    <location>
        <begin position="120"/>
        <end position="144"/>
    </location>
</feature>
<evidence type="ECO:0000313" key="4">
    <source>
        <dbReference type="Proteomes" id="UP000075901"/>
    </source>
</evidence>
<reference evidence="3" key="2">
    <citation type="submission" date="2020-05" db="UniProtKB">
        <authorList>
            <consortium name="EnsemblMetazoa"/>
        </authorList>
    </citation>
    <scope>IDENTIFICATION</scope>
    <source>
        <strain evidence="3">maculatus3</strain>
    </source>
</reference>
<dbReference type="InterPro" id="IPR027417">
    <property type="entry name" value="P-loop_NTPase"/>
</dbReference>
<keyword evidence="4" id="KW-1185">Reference proteome</keyword>
<feature type="domain" description="Helicase C-terminal" evidence="2">
    <location>
        <begin position="1"/>
        <end position="69"/>
    </location>
</feature>
<dbReference type="AlphaFoldDB" id="A0A182SJE3"/>
<dbReference type="Pfam" id="PF00271">
    <property type="entry name" value="Helicase_C"/>
    <property type="match status" value="1"/>
</dbReference>
<organism evidence="3 4">
    <name type="scientific">Anopheles maculatus</name>
    <dbReference type="NCBI Taxonomy" id="74869"/>
    <lineage>
        <taxon>Eukaryota</taxon>
        <taxon>Metazoa</taxon>
        <taxon>Ecdysozoa</taxon>
        <taxon>Arthropoda</taxon>
        <taxon>Hexapoda</taxon>
        <taxon>Insecta</taxon>
        <taxon>Pterygota</taxon>
        <taxon>Neoptera</taxon>
        <taxon>Endopterygota</taxon>
        <taxon>Diptera</taxon>
        <taxon>Nematocera</taxon>
        <taxon>Culicoidea</taxon>
        <taxon>Culicidae</taxon>
        <taxon>Anophelinae</taxon>
        <taxon>Anopheles</taxon>
        <taxon>Anopheles maculatus group</taxon>
    </lineage>
</organism>
<reference evidence="4" key="1">
    <citation type="submission" date="2013-09" db="EMBL/GenBank/DDBJ databases">
        <title>The Genome Sequence of Anopheles maculatus species B.</title>
        <authorList>
            <consortium name="The Broad Institute Genomics Platform"/>
            <person name="Neafsey D.E."/>
            <person name="Besansky N."/>
            <person name="Howell P."/>
            <person name="Walton C."/>
            <person name="Young S.K."/>
            <person name="Zeng Q."/>
            <person name="Gargeya S."/>
            <person name="Fitzgerald M."/>
            <person name="Haas B."/>
            <person name="Abouelleil A."/>
            <person name="Allen A.W."/>
            <person name="Alvarado L."/>
            <person name="Arachchi H.M."/>
            <person name="Berlin A.M."/>
            <person name="Chapman S.B."/>
            <person name="Gainer-Dewar J."/>
            <person name="Goldberg J."/>
            <person name="Griggs A."/>
            <person name="Gujja S."/>
            <person name="Hansen M."/>
            <person name="Howarth C."/>
            <person name="Imamovic A."/>
            <person name="Ireland A."/>
            <person name="Larimer J."/>
            <person name="McCowan C."/>
            <person name="Murphy C."/>
            <person name="Pearson M."/>
            <person name="Poon T.W."/>
            <person name="Priest M."/>
            <person name="Roberts A."/>
            <person name="Saif S."/>
            <person name="Shea T."/>
            <person name="Sisk P."/>
            <person name="Sykes S."/>
            <person name="Wortman J."/>
            <person name="Nusbaum C."/>
            <person name="Birren B."/>
        </authorList>
    </citation>
    <scope>NUCLEOTIDE SEQUENCE [LARGE SCALE GENOMIC DNA]</scope>
    <source>
        <strain evidence="4">maculatus3</strain>
    </source>
</reference>
<feature type="region of interest" description="Disordered" evidence="1">
    <location>
        <begin position="191"/>
        <end position="215"/>
    </location>
</feature>
<dbReference type="PANTHER" id="PTHR47958">
    <property type="entry name" value="ATP-DEPENDENT RNA HELICASE DBP3"/>
    <property type="match status" value="1"/>
</dbReference>
<dbReference type="VEuPathDB" id="VectorBase:AMAM007933"/>